<evidence type="ECO:0000313" key="1">
    <source>
        <dbReference type="EMBL" id="VEL23379.1"/>
    </source>
</evidence>
<keyword evidence="2" id="KW-1185">Reference proteome</keyword>
<gene>
    <name evidence="1" type="ORF">PXEA_LOCUS16819</name>
</gene>
<accession>A0A3S5CI59</accession>
<protein>
    <submittedName>
        <fullName evidence="1">Uncharacterized protein</fullName>
    </submittedName>
</protein>
<proteinExistence type="predicted"/>
<evidence type="ECO:0000313" key="2">
    <source>
        <dbReference type="Proteomes" id="UP000784294"/>
    </source>
</evidence>
<organism evidence="1 2">
    <name type="scientific">Protopolystoma xenopodis</name>
    <dbReference type="NCBI Taxonomy" id="117903"/>
    <lineage>
        <taxon>Eukaryota</taxon>
        <taxon>Metazoa</taxon>
        <taxon>Spiralia</taxon>
        <taxon>Lophotrochozoa</taxon>
        <taxon>Platyhelminthes</taxon>
        <taxon>Monogenea</taxon>
        <taxon>Polyopisthocotylea</taxon>
        <taxon>Polystomatidea</taxon>
        <taxon>Polystomatidae</taxon>
        <taxon>Protopolystoma</taxon>
    </lineage>
</organism>
<sequence length="236" mass="24829">MNESLLTYPPPPPLLPIHRGLLDSGINEEADQNASAKLTASARDRSMHASLQDLIAEEFARPSAPPAASATFIIGDGSGSCGAFDSLSPSHPISHPPQISPLPSHLHFCPPPNSPTTYTVSPPPFPPQTSSIVPHKESLIAVSTSSAQPTNSHTLTPVSSTYTLYSSDKSVFPVRVSSCYPNSSSFMPGSHLTTSSSLASTAPANCLPPRKRHWSAVPSADAPAYLESMSMGKHLP</sequence>
<dbReference type="AlphaFoldDB" id="A0A3S5CI59"/>
<dbReference type="EMBL" id="CAAALY010061601">
    <property type="protein sequence ID" value="VEL23379.1"/>
    <property type="molecule type" value="Genomic_DNA"/>
</dbReference>
<dbReference type="Proteomes" id="UP000784294">
    <property type="component" value="Unassembled WGS sequence"/>
</dbReference>
<comment type="caution">
    <text evidence="1">The sequence shown here is derived from an EMBL/GenBank/DDBJ whole genome shotgun (WGS) entry which is preliminary data.</text>
</comment>
<reference evidence="1" key="1">
    <citation type="submission" date="2018-11" db="EMBL/GenBank/DDBJ databases">
        <authorList>
            <consortium name="Pathogen Informatics"/>
        </authorList>
    </citation>
    <scope>NUCLEOTIDE SEQUENCE</scope>
</reference>
<name>A0A3S5CI59_9PLAT</name>